<name>A0A9Q8SKV7_9PEZI</name>
<dbReference type="EMBL" id="CP019474">
    <property type="protein sequence ID" value="UQC79229.1"/>
    <property type="molecule type" value="Genomic_DNA"/>
</dbReference>
<dbReference type="Proteomes" id="UP000830671">
    <property type="component" value="Chromosome 2"/>
</dbReference>
<protein>
    <submittedName>
        <fullName evidence="2">Uncharacterized protein</fullName>
    </submittedName>
</protein>
<accession>A0A9Q8SKV7</accession>
<gene>
    <name evidence="2" type="ORF">CLUP02_04708</name>
</gene>
<dbReference type="KEGG" id="clup:CLUP02_04708"/>
<dbReference type="RefSeq" id="XP_049140862.1">
    <property type="nucleotide sequence ID" value="XM_049283719.1"/>
</dbReference>
<evidence type="ECO:0000313" key="2">
    <source>
        <dbReference type="EMBL" id="UQC79229.1"/>
    </source>
</evidence>
<reference evidence="2" key="1">
    <citation type="journal article" date="2021" name="Mol. Plant Microbe Interact.">
        <title>Complete Genome Sequence of the Plant-Pathogenic Fungus Colletotrichum lupini.</title>
        <authorList>
            <person name="Baroncelli R."/>
            <person name="Pensec F."/>
            <person name="Da Lio D."/>
            <person name="Boufleur T."/>
            <person name="Vicente I."/>
            <person name="Sarrocco S."/>
            <person name="Picot A."/>
            <person name="Baraldi E."/>
            <person name="Sukno S."/>
            <person name="Thon M."/>
            <person name="Le Floch G."/>
        </authorList>
    </citation>
    <scope>NUCLEOTIDE SEQUENCE</scope>
    <source>
        <strain evidence="2">IMI 504893</strain>
    </source>
</reference>
<organism evidence="2 3">
    <name type="scientific">Colletotrichum lupini</name>
    <dbReference type="NCBI Taxonomy" id="145971"/>
    <lineage>
        <taxon>Eukaryota</taxon>
        <taxon>Fungi</taxon>
        <taxon>Dikarya</taxon>
        <taxon>Ascomycota</taxon>
        <taxon>Pezizomycotina</taxon>
        <taxon>Sordariomycetes</taxon>
        <taxon>Hypocreomycetidae</taxon>
        <taxon>Glomerellales</taxon>
        <taxon>Glomerellaceae</taxon>
        <taxon>Colletotrichum</taxon>
        <taxon>Colletotrichum acutatum species complex</taxon>
    </lineage>
</organism>
<evidence type="ECO:0000256" key="1">
    <source>
        <dbReference type="SAM" id="MobiDB-lite"/>
    </source>
</evidence>
<proteinExistence type="predicted"/>
<feature type="region of interest" description="Disordered" evidence="1">
    <location>
        <begin position="62"/>
        <end position="84"/>
    </location>
</feature>
<dbReference type="GeneID" id="73338729"/>
<evidence type="ECO:0000313" key="3">
    <source>
        <dbReference type="Proteomes" id="UP000830671"/>
    </source>
</evidence>
<feature type="compositionally biased region" description="Low complexity" evidence="1">
    <location>
        <begin position="65"/>
        <end position="79"/>
    </location>
</feature>
<keyword evidence="3" id="KW-1185">Reference proteome</keyword>
<dbReference type="AlphaFoldDB" id="A0A9Q8SKV7"/>
<sequence>MPPKQSRWRSIARKQSCPRISTLEQSRLRRNALKRIPLGQALGLNDMTWIEEATCQSLLSGASTSKNSVHSGNSGSHSSTVLNRCSSQETHPKYSYSCQIHAMTRETSPFDFSFRHERRKGCWRHISG</sequence>